<dbReference type="GO" id="GO:0007165">
    <property type="term" value="P:signal transduction"/>
    <property type="evidence" value="ECO:0007669"/>
    <property type="project" value="UniProtKB-KW"/>
</dbReference>
<feature type="coiled-coil region" evidence="4">
    <location>
        <begin position="316"/>
        <end position="343"/>
    </location>
</feature>
<keyword evidence="5" id="KW-0812">Transmembrane</keyword>
<keyword evidence="9" id="KW-1185">Reference proteome</keyword>
<evidence type="ECO:0000256" key="1">
    <source>
        <dbReference type="ARBA" id="ARBA00023224"/>
    </source>
</evidence>
<feature type="transmembrane region" description="Helical" evidence="5">
    <location>
        <begin position="13"/>
        <end position="32"/>
    </location>
</feature>
<evidence type="ECO:0000313" key="9">
    <source>
        <dbReference type="Proteomes" id="UP000008544"/>
    </source>
</evidence>
<keyword evidence="5" id="KW-0472">Membrane</keyword>
<evidence type="ECO:0000256" key="3">
    <source>
        <dbReference type="PROSITE-ProRule" id="PRU00284"/>
    </source>
</evidence>
<dbReference type="EMBL" id="CP000860">
    <property type="protein sequence ID" value="ACA59368.1"/>
    <property type="molecule type" value="Genomic_DNA"/>
</dbReference>
<gene>
    <name evidence="8" type="ordered locus">Daud_0855</name>
</gene>
<feature type="domain" description="Methyl-accepting transducer" evidence="6">
    <location>
        <begin position="266"/>
        <end position="535"/>
    </location>
</feature>
<comment type="similarity">
    <text evidence="2">Belongs to the methyl-accepting chemotaxis (MCP) protein family.</text>
</comment>
<dbReference type="HOGENOM" id="CLU_494971_0_0_9"/>
<sequence length="550" mass="60309">MKEVPVVNIRQKILTGYLIVFLACVFTGGFALHSMYKMKATYTNLIENRVHLVHETQNLLLAFEYKVLMMRTYFLTGLPEWKEEFLNQSARTMQALEELEDQITTDAERAVFLPLSQSIRSFDDNYATPQLAVREDPALTEAEKMARIKELTVQQRGTVRRVISQGQDFINFQQKLLNATVAESAAWVSLVTAFTAVLLSVSLLLGLGAAVYISRTISEPLRRLEEAAELVGTGDLTAGETGVLSHDEVGRLARSFARMTEHFRRLVERVRWATDSVIKQSAELGASAREATASAAATNEAVEELSVRITSIVRSASAVEEKIRKVSKQAVEVEEAARKMRKQMDVTSMVAERANLAVTQMIARLDDIGKVVRFSTDLAVQAGSLAREVARESAYMYRPDETGAESTEGGAGVCAPCPPEPFLALAAETEKRSQQTLAAAAEISGLVEDLRAAAQDVAVALAEERGFIVQNHGLARDVAGSLPDVVSAVHVMSEYFREVSIFIMNVMQHMEAISDGVEKQSDLITDIGEAASTLDSAARELQEAISALKM</sequence>
<keyword evidence="5" id="KW-1133">Transmembrane helix</keyword>
<reference evidence="8 9" key="2">
    <citation type="journal article" date="2008" name="Science">
        <title>Environmental genomics reveals a single-species ecosystem deep within Earth.</title>
        <authorList>
            <person name="Chivian D."/>
            <person name="Brodie E.L."/>
            <person name="Alm E.J."/>
            <person name="Culley D.E."/>
            <person name="Dehal P.S."/>
            <person name="Desantis T.Z."/>
            <person name="Gihring T.M."/>
            <person name="Lapidus A."/>
            <person name="Lin L.H."/>
            <person name="Lowry S.R."/>
            <person name="Moser D.P."/>
            <person name="Richardson P.M."/>
            <person name="Southam G."/>
            <person name="Wanger G."/>
            <person name="Pratt L.M."/>
            <person name="Andersen G.L."/>
            <person name="Hazen T.C."/>
            <person name="Brockman F.J."/>
            <person name="Arkin A.P."/>
            <person name="Onstott T.C."/>
        </authorList>
    </citation>
    <scope>NUCLEOTIDE SEQUENCE [LARGE SCALE GENOMIC DNA]</scope>
    <source>
        <strain evidence="8 9">MP104C</strain>
    </source>
</reference>
<reference evidence="9" key="1">
    <citation type="submission" date="2007-10" db="EMBL/GenBank/DDBJ databases">
        <title>Complete sequence of chromosome of Desulforudis audaxviator MP104C.</title>
        <authorList>
            <person name="Copeland A."/>
            <person name="Lucas S."/>
            <person name="Lapidus A."/>
            <person name="Barry K."/>
            <person name="Glavina del Rio T."/>
            <person name="Dalin E."/>
            <person name="Tice H."/>
            <person name="Bruce D."/>
            <person name="Pitluck S."/>
            <person name="Lowry S.R."/>
            <person name="Larimer F."/>
            <person name="Land M.L."/>
            <person name="Hauser L."/>
            <person name="Kyrpides N."/>
            <person name="Ivanova N.N."/>
            <person name="Richardson P."/>
        </authorList>
    </citation>
    <scope>NUCLEOTIDE SEQUENCE [LARGE SCALE GENOMIC DNA]</scope>
    <source>
        <strain evidence="9">MP104C</strain>
    </source>
</reference>
<keyword evidence="1 3" id="KW-0807">Transducer</keyword>
<feature type="domain" description="HAMP" evidence="7">
    <location>
        <begin position="215"/>
        <end position="268"/>
    </location>
</feature>
<evidence type="ECO:0000313" key="8">
    <source>
        <dbReference type="EMBL" id="ACA59368.1"/>
    </source>
</evidence>
<dbReference type="PANTHER" id="PTHR32089">
    <property type="entry name" value="METHYL-ACCEPTING CHEMOTAXIS PROTEIN MCPB"/>
    <property type="match status" value="1"/>
</dbReference>
<evidence type="ECO:0000259" key="6">
    <source>
        <dbReference type="PROSITE" id="PS50111"/>
    </source>
</evidence>
<dbReference type="AlphaFoldDB" id="B1I2Z9"/>
<dbReference type="PROSITE" id="PS51257">
    <property type="entry name" value="PROKAR_LIPOPROTEIN"/>
    <property type="match status" value="1"/>
</dbReference>
<proteinExistence type="inferred from homology"/>
<protein>
    <submittedName>
        <fullName evidence="8">Methyl-accepting chemotaxis sensory transducer</fullName>
    </submittedName>
</protein>
<evidence type="ECO:0000256" key="2">
    <source>
        <dbReference type="ARBA" id="ARBA00029447"/>
    </source>
</evidence>
<evidence type="ECO:0000259" key="7">
    <source>
        <dbReference type="PROSITE" id="PS50885"/>
    </source>
</evidence>
<dbReference type="eggNOG" id="COG0840">
    <property type="taxonomic scope" value="Bacteria"/>
</dbReference>
<evidence type="ECO:0000256" key="4">
    <source>
        <dbReference type="SAM" id="Coils"/>
    </source>
</evidence>
<keyword evidence="4" id="KW-0175">Coiled coil</keyword>
<dbReference type="GO" id="GO:0016020">
    <property type="term" value="C:membrane"/>
    <property type="evidence" value="ECO:0007669"/>
    <property type="project" value="InterPro"/>
</dbReference>
<dbReference type="STRING" id="477974.Daud_0855"/>
<accession>B1I2Z9</accession>
<dbReference type="SUPFAM" id="SSF58104">
    <property type="entry name" value="Methyl-accepting chemotaxis protein (MCP) signaling domain"/>
    <property type="match status" value="2"/>
</dbReference>
<name>B1I2Z9_DESAP</name>
<dbReference type="Proteomes" id="UP000008544">
    <property type="component" value="Chromosome"/>
</dbReference>
<evidence type="ECO:0000256" key="5">
    <source>
        <dbReference type="SAM" id="Phobius"/>
    </source>
</evidence>
<dbReference type="InterPro" id="IPR003660">
    <property type="entry name" value="HAMP_dom"/>
</dbReference>
<dbReference type="CDD" id="cd06225">
    <property type="entry name" value="HAMP"/>
    <property type="match status" value="1"/>
</dbReference>
<dbReference type="Pfam" id="PF00672">
    <property type="entry name" value="HAMP"/>
    <property type="match status" value="1"/>
</dbReference>
<dbReference type="InterPro" id="IPR004089">
    <property type="entry name" value="MCPsignal_dom"/>
</dbReference>
<dbReference type="KEGG" id="dau:Daud_0855"/>
<dbReference type="Gene3D" id="1.10.287.950">
    <property type="entry name" value="Methyl-accepting chemotaxis protein"/>
    <property type="match status" value="2"/>
</dbReference>
<dbReference type="PROSITE" id="PS50885">
    <property type="entry name" value="HAMP"/>
    <property type="match status" value="1"/>
</dbReference>
<dbReference type="PANTHER" id="PTHR32089:SF112">
    <property type="entry name" value="LYSOZYME-LIKE PROTEIN-RELATED"/>
    <property type="match status" value="1"/>
</dbReference>
<dbReference type="SMART" id="SM00304">
    <property type="entry name" value="HAMP"/>
    <property type="match status" value="1"/>
</dbReference>
<organism evidence="8 9">
    <name type="scientific">Desulforudis audaxviator (strain MP104C)</name>
    <dbReference type="NCBI Taxonomy" id="477974"/>
    <lineage>
        <taxon>Bacteria</taxon>
        <taxon>Bacillati</taxon>
        <taxon>Bacillota</taxon>
        <taxon>Clostridia</taxon>
        <taxon>Thermoanaerobacterales</taxon>
        <taxon>Candidatus Desulforudaceae</taxon>
        <taxon>Candidatus Desulforudis</taxon>
    </lineage>
</organism>
<dbReference type="PROSITE" id="PS50111">
    <property type="entry name" value="CHEMOTAXIS_TRANSDUC_2"/>
    <property type="match status" value="1"/>
</dbReference>
<dbReference type="OrthoDB" id="5392220at2"/>